<dbReference type="PANTHER" id="PTHR37828">
    <property type="entry name" value="GSR2449 PROTEIN"/>
    <property type="match status" value="1"/>
</dbReference>
<dbReference type="Proteomes" id="UP000223525">
    <property type="component" value="Unassembled WGS sequence"/>
</dbReference>
<reference evidence="4 7" key="2">
    <citation type="submission" date="2017-06" db="EMBL/GenBank/DDBJ databases">
        <title>Draft genome sequence of Fusobacterium nucleatum subsp. polymorphum KCOM 1248 (=ChDC F113).</title>
        <authorList>
            <person name="Kook J.-K."/>
            <person name="Park S.-N."/>
            <person name="Lim Y.K."/>
            <person name="Roh H."/>
        </authorList>
    </citation>
    <scope>NUCLEOTIDE SEQUENCE [LARGE SCALE GENOMIC DNA]</scope>
    <source>
        <strain evidence="4">KCOM 1248</strain>
        <strain evidence="7">KCOM 1248 (ChDC F113)</strain>
    </source>
</reference>
<evidence type="ECO:0000313" key="3">
    <source>
        <dbReference type="EMBL" id="ALM94019.1"/>
    </source>
</evidence>
<evidence type="ECO:0000259" key="2">
    <source>
        <dbReference type="Pfam" id="PF03795"/>
    </source>
</evidence>
<dbReference type="Proteomes" id="UP000067061">
    <property type="component" value="Chromosome"/>
</dbReference>
<protein>
    <submittedName>
        <fullName evidence="5">GTP cyclohydrolase</fullName>
    </submittedName>
</protein>
<reference evidence="5 8" key="3">
    <citation type="submission" date="2017-06" db="EMBL/GenBank/DDBJ databases">
        <title>Draft genome sequence of Fusobacterium nucleatum subsp. polymorphum KCOM 1274 (=ChDC F309).</title>
        <authorList>
            <person name="Kook J.-K."/>
            <person name="Park S.-N."/>
            <person name="Lim Y.K."/>
            <person name="Roh H."/>
        </authorList>
    </citation>
    <scope>NUCLEOTIDE SEQUENCE [LARGE SCALE GENOMIC DNA]</scope>
    <source>
        <strain evidence="5">KCOM 1274</strain>
        <strain evidence="8">KCOM 1274 (ChDC F309)</strain>
    </source>
</reference>
<dbReference type="EMBL" id="NIRK01000001">
    <property type="protein sequence ID" value="PHH98469.1"/>
    <property type="molecule type" value="Genomic_DNA"/>
</dbReference>
<organism evidence="5 8">
    <name type="scientific">Fusobacterium nucleatum subsp. polymorphum</name>
    <name type="common">Fusobacterium polymorphum</name>
    <dbReference type="NCBI Taxonomy" id="76857"/>
    <lineage>
        <taxon>Bacteria</taxon>
        <taxon>Fusobacteriati</taxon>
        <taxon>Fusobacteriota</taxon>
        <taxon>Fusobacteriia</taxon>
        <taxon>Fusobacteriales</taxon>
        <taxon>Fusobacteriaceae</taxon>
        <taxon>Fusobacterium</taxon>
    </lineage>
</organism>
<accession>A0A0S2ZSP8</accession>
<dbReference type="RefSeq" id="WP_060496184.1">
    <property type="nucleotide sequence ID" value="NZ_CP013121.1"/>
</dbReference>
<feature type="domain" description="YCII-related" evidence="2">
    <location>
        <begin position="1"/>
        <end position="82"/>
    </location>
</feature>
<dbReference type="EMBL" id="CP013121">
    <property type="protein sequence ID" value="ALM94019.1"/>
    <property type="molecule type" value="Genomic_DNA"/>
</dbReference>
<dbReference type="PANTHER" id="PTHR37828:SF1">
    <property type="entry name" value="YCII-RELATED DOMAIN-CONTAINING PROTEIN"/>
    <property type="match status" value="1"/>
</dbReference>
<dbReference type="InterPro" id="IPR011008">
    <property type="entry name" value="Dimeric_a/b-barrel"/>
</dbReference>
<dbReference type="Pfam" id="PF03795">
    <property type="entry name" value="YCII"/>
    <property type="match status" value="1"/>
</dbReference>
<evidence type="ECO:0000313" key="8">
    <source>
        <dbReference type="Proteomes" id="UP000224507"/>
    </source>
</evidence>
<dbReference type="InterPro" id="IPR005545">
    <property type="entry name" value="YCII"/>
</dbReference>
<dbReference type="GO" id="GO:0016787">
    <property type="term" value="F:hydrolase activity"/>
    <property type="evidence" value="ECO:0007669"/>
    <property type="project" value="UniProtKB-KW"/>
</dbReference>
<gene>
    <name evidence="4" type="ORF">CA836_01070</name>
    <name evidence="5" type="ORF">CBG56_01005</name>
    <name evidence="3" type="ORF">RO02_05115</name>
</gene>
<dbReference type="SUPFAM" id="SSF54909">
    <property type="entry name" value="Dimeric alpha+beta barrel"/>
    <property type="match status" value="1"/>
</dbReference>
<evidence type="ECO:0000313" key="4">
    <source>
        <dbReference type="EMBL" id="PHH98469.1"/>
    </source>
</evidence>
<dbReference type="AlphaFoldDB" id="A0A0S2ZSP8"/>
<dbReference type="EMBL" id="NIRO01000001">
    <property type="protein sequence ID" value="PHI17587.1"/>
    <property type="molecule type" value="Genomic_DNA"/>
</dbReference>
<dbReference type="Proteomes" id="UP000224507">
    <property type="component" value="Unassembled WGS sequence"/>
</dbReference>
<proteinExistence type="inferred from homology"/>
<name>A0A0S2ZSP8_FUSNP</name>
<dbReference type="Gene3D" id="3.30.70.1060">
    <property type="entry name" value="Dimeric alpha+beta barrel"/>
    <property type="match status" value="1"/>
</dbReference>
<sequence length="99" mass="11503">MFLISLNYIKPISEVERILPEHIIFLNKYYNSGNFIFSGRKEPRTGGLILAVAQNLEAMNKIIEEDPFFKNGIAKYEVTEFKTTKNTDDFSKFFDISNK</sequence>
<reference evidence="3 6" key="1">
    <citation type="submission" date="2015-11" db="EMBL/GenBank/DDBJ databases">
        <authorList>
            <person name="Kook J.-K."/>
            <person name="Park S.-N."/>
            <person name="Lim Y.K."/>
            <person name="Jo E."/>
        </authorList>
    </citation>
    <scope>NUCLEOTIDE SEQUENCE [LARGE SCALE GENOMIC DNA]</scope>
    <source>
        <strain evidence="3 6">ChDC F306</strain>
    </source>
</reference>
<evidence type="ECO:0000256" key="1">
    <source>
        <dbReference type="ARBA" id="ARBA00007689"/>
    </source>
</evidence>
<comment type="similarity">
    <text evidence="1">Belongs to the YciI family.</text>
</comment>
<evidence type="ECO:0000313" key="7">
    <source>
        <dbReference type="Proteomes" id="UP000223525"/>
    </source>
</evidence>
<keyword evidence="5" id="KW-0378">Hydrolase</keyword>
<evidence type="ECO:0000313" key="5">
    <source>
        <dbReference type="EMBL" id="PHI17587.1"/>
    </source>
</evidence>
<evidence type="ECO:0000313" key="6">
    <source>
        <dbReference type="Proteomes" id="UP000067061"/>
    </source>
</evidence>